<dbReference type="Proteomes" id="UP000008549">
    <property type="component" value="Unassembled WGS sequence"/>
</dbReference>
<dbReference type="GeneID" id="68919463"/>
<name>B6IG10_CAEBR</name>
<evidence type="ECO:0000313" key="1">
    <source>
        <dbReference type="EMBL" id="CAR98840.1"/>
    </source>
</evidence>
<reference evidence="1 2" key="1">
    <citation type="journal article" date="2003" name="PLoS Biol.">
        <title>The genome sequence of Caenorhabditis briggsae: a platform for comparative genomics.</title>
        <authorList>
            <person name="Stein L.D."/>
            <person name="Bao Z."/>
            <person name="Blasiar D."/>
            <person name="Blumenthal T."/>
            <person name="Brent M.R."/>
            <person name="Chen N."/>
            <person name="Chinwalla A."/>
            <person name="Clarke L."/>
            <person name="Clee C."/>
            <person name="Coghlan A."/>
            <person name="Coulson A."/>
            <person name="D'Eustachio P."/>
            <person name="Fitch D.H."/>
            <person name="Fulton L.A."/>
            <person name="Fulton R.E."/>
            <person name="Griffiths-Jones S."/>
            <person name="Harris T.W."/>
            <person name="Hillier L.W."/>
            <person name="Kamath R."/>
            <person name="Kuwabara P.E."/>
            <person name="Mardis E.R."/>
            <person name="Marra M.A."/>
            <person name="Miner T.L."/>
            <person name="Minx P."/>
            <person name="Mullikin J.C."/>
            <person name="Plumb R.W."/>
            <person name="Rogers J."/>
            <person name="Schein J.E."/>
            <person name="Sohrmann M."/>
            <person name="Spieth J."/>
            <person name="Stajich J.E."/>
            <person name="Wei C."/>
            <person name="Willey D."/>
            <person name="Wilson R.K."/>
            <person name="Durbin R."/>
            <person name="Waterston R.H."/>
        </authorList>
    </citation>
    <scope>NUCLEOTIDE SEQUENCE [LARGE SCALE GENOMIC DNA]</scope>
    <source>
        <strain evidence="1 2">AF16</strain>
    </source>
</reference>
<dbReference type="HOGENOM" id="CLU_2869695_0_0_1"/>
<accession>B6IG10</accession>
<dbReference type="EMBL" id="HE601042">
    <property type="protein sequence ID" value="CAR98840.1"/>
    <property type="molecule type" value="Genomic_DNA"/>
</dbReference>
<dbReference type="RefSeq" id="XP_045098409.1">
    <property type="nucleotide sequence ID" value="XM_045240394.1"/>
</dbReference>
<organism evidence="1 2">
    <name type="scientific">Caenorhabditis briggsae</name>
    <dbReference type="NCBI Taxonomy" id="6238"/>
    <lineage>
        <taxon>Eukaryota</taxon>
        <taxon>Metazoa</taxon>
        <taxon>Ecdysozoa</taxon>
        <taxon>Nematoda</taxon>
        <taxon>Chromadorea</taxon>
        <taxon>Rhabditida</taxon>
        <taxon>Rhabditina</taxon>
        <taxon>Rhabditomorpha</taxon>
        <taxon>Rhabditoidea</taxon>
        <taxon>Rhabditidae</taxon>
        <taxon>Peloderinae</taxon>
        <taxon>Caenorhabditis</taxon>
    </lineage>
</organism>
<protein>
    <submittedName>
        <fullName evidence="1">Protein CBG28014</fullName>
    </submittedName>
</protein>
<dbReference type="CTD" id="68919463"/>
<evidence type="ECO:0000313" key="2">
    <source>
        <dbReference type="Proteomes" id="UP000008549"/>
    </source>
</evidence>
<proteinExistence type="predicted"/>
<sequence length="64" mass="7595">MGAFPWLRQVPIIGELGYHKIERNVKQVSYFNTFVNYHKFIEEEVTSQMKEYDGESEPDNFVHA</sequence>
<dbReference type="InParanoid" id="B6IG10"/>
<dbReference type="eggNOG" id="KOG0156">
    <property type="taxonomic scope" value="Eukaryota"/>
</dbReference>
<keyword evidence="2" id="KW-1185">Reference proteome</keyword>
<reference evidence="1 2" key="2">
    <citation type="journal article" date="2011" name="PLoS Genet.">
        <title>Caenorhabditis briggsae recombinant inbred line genotypes reveal inter-strain incompatibility and the evolution of recombination.</title>
        <authorList>
            <person name="Ross J.A."/>
            <person name="Koboldt D.C."/>
            <person name="Staisch J.E."/>
            <person name="Chamberlin H.M."/>
            <person name="Gupta B.P."/>
            <person name="Miller R.D."/>
            <person name="Baird S.E."/>
            <person name="Haag E.S."/>
        </authorList>
    </citation>
    <scope>NUCLEOTIDE SEQUENCE [LARGE SCALE GENOMIC DNA]</scope>
    <source>
        <strain evidence="1 2">AF16</strain>
    </source>
</reference>
<gene>
    <name evidence="1" type="ORF">CBG28014</name>
    <name evidence="1" type="ORF">CBG_28014</name>
</gene>
<dbReference type="STRING" id="6238.B6IG10"/>
<dbReference type="AlphaFoldDB" id="B6IG10"/>
<dbReference type="KEGG" id="cbr:CBG_28014"/>